<evidence type="ECO:0000259" key="1">
    <source>
        <dbReference type="Pfam" id="PF12680"/>
    </source>
</evidence>
<evidence type="ECO:0000313" key="2">
    <source>
        <dbReference type="EMBL" id="KTF07076.1"/>
    </source>
</evidence>
<proteinExistence type="predicted"/>
<name>A0A1B6NUE1_9ZZZZ</name>
<reference evidence="2" key="1">
    <citation type="submission" date="2013-11" db="EMBL/GenBank/DDBJ databases">
        <title>Microbial diversity, functional groups and degradation webs in Northern and Southern Mediterranean and Red Sea marine crude oil polluted sites.</title>
        <authorList>
            <person name="Daffonchio D."/>
            <person name="Mapelli F."/>
            <person name="Ferrer M."/>
            <person name="Richter M."/>
            <person name="Cherif A."/>
            <person name="Malkawi H.I."/>
            <person name="Yakimov M.M."/>
            <person name="Abdel-Fattah Y.R."/>
            <person name="Blaghen M."/>
            <person name="Golyshin P.N."/>
            <person name="Kalogerakis N."/>
            <person name="Boon N."/>
            <person name="Magagnini M."/>
            <person name="Fava F."/>
        </authorList>
    </citation>
    <scope>NUCLEOTIDE SEQUENCE</scope>
</reference>
<protein>
    <recommendedName>
        <fullName evidence="1">SnoaL-like domain-containing protein</fullName>
    </recommendedName>
</protein>
<dbReference type="AlphaFoldDB" id="A0A1B6NUE1"/>
<organism evidence="2">
    <name type="scientific">marine sediment metagenome</name>
    <dbReference type="NCBI Taxonomy" id="412755"/>
    <lineage>
        <taxon>unclassified sequences</taxon>
        <taxon>metagenomes</taxon>
        <taxon>ecological metagenomes</taxon>
    </lineage>
</organism>
<dbReference type="SUPFAM" id="SSF54427">
    <property type="entry name" value="NTF2-like"/>
    <property type="match status" value="1"/>
</dbReference>
<accession>A0A1B6NUE1</accession>
<dbReference type="InterPro" id="IPR037401">
    <property type="entry name" value="SnoaL-like"/>
</dbReference>
<feature type="domain" description="SnoaL-like" evidence="1">
    <location>
        <begin position="28"/>
        <end position="145"/>
    </location>
</feature>
<sequence length="151" mass="17169">MKSVILSALIYLWSIQVFAQTDLEELGRQYFNAWSATQSPNATEHDLDKYLSLLSSDVAHQHLPYDSDDSRMPDGKARIREGMLYYLGAHVSYTAQLNHIIPAHNAVAISYTTTSKGIHPQTKELIEIEYLTLEVLEIEDGKIAVIRKYEE</sequence>
<gene>
    <name evidence="2" type="ORF">MGSAQ_001433</name>
</gene>
<comment type="caution">
    <text evidence="2">The sequence shown here is derived from an EMBL/GenBank/DDBJ whole genome shotgun (WGS) entry which is preliminary data.</text>
</comment>
<dbReference type="Pfam" id="PF12680">
    <property type="entry name" value="SnoaL_2"/>
    <property type="match status" value="1"/>
</dbReference>
<dbReference type="InterPro" id="IPR032710">
    <property type="entry name" value="NTF2-like_dom_sf"/>
</dbReference>
<dbReference type="EMBL" id="AYSL01000773">
    <property type="protein sequence ID" value="KTF07076.1"/>
    <property type="molecule type" value="Genomic_DNA"/>
</dbReference>
<dbReference type="Gene3D" id="3.10.450.50">
    <property type="match status" value="1"/>
</dbReference>